<organism evidence="15">
    <name type="scientific">Daphnia lumholtzi</name>
    <dbReference type="NCBI Taxonomy" id="42856"/>
    <lineage>
        <taxon>Eukaryota</taxon>
        <taxon>Metazoa</taxon>
        <taxon>Ecdysozoa</taxon>
        <taxon>Arthropoda</taxon>
        <taxon>Crustacea</taxon>
        <taxon>Branchiopoda</taxon>
        <taxon>Diplostraca</taxon>
        <taxon>Cladocera</taxon>
        <taxon>Anomopoda</taxon>
        <taxon>Daphniidae</taxon>
        <taxon>Daphnia</taxon>
    </lineage>
</organism>
<evidence type="ECO:0000256" key="3">
    <source>
        <dbReference type="ARBA" id="ARBA00001941"/>
    </source>
</evidence>
<protein>
    <recommendedName>
        <fullName evidence="9">Ribulose-phosphate 3-epimerase</fullName>
        <ecNumber evidence="8">5.1.3.1</ecNumber>
    </recommendedName>
    <alternativeName>
        <fullName evidence="13">RPE</fullName>
    </alternativeName>
</protein>
<dbReference type="EC" id="5.1.3.1" evidence="8"/>
<comment type="pathway">
    <text evidence="6">Carbohydrate degradation; pentose phosphate pathway; D-xylulose 5-phosphate from D-ribulose 5-phosphate (non-oxidative stage): step 1/1.</text>
</comment>
<evidence type="ECO:0000256" key="10">
    <source>
        <dbReference type="ARBA" id="ARBA00022723"/>
    </source>
</evidence>
<evidence type="ECO:0000313" key="15">
    <source>
        <dbReference type="EMBL" id="SVE77222.1"/>
    </source>
</evidence>
<evidence type="ECO:0000256" key="2">
    <source>
        <dbReference type="ARBA" id="ARBA00001936"/>
    </source>
</evidence>
<dbReference type="CDD" id="cd00429">
    <property type="entry name" value="RPE"/>
    <property type="match status" value="1"/>
</dbReference>
<evidence type="ECO:0000256" key="4">
    <source>
        <dbReference type="ARBA" id="ARBA00001947"/>
    </source>
</evidence>
<reference evidence="15" key="1">
    <citation type="submission" date="2018-08" db="EMBL/GenBank/DDBJ databases">
        <authorList>
            <person name="Cornetti L."/>
        </authorList>
    </citation>
    <scope>NUCLEOTIDE SEQUENCE</scope>
    <source>
        <strain evidence="15">US-AR</strain>
    </source>
</reference>
<dbReference type="GO" id="GO:0004750">
    <property type="term" value="F:D-ribulose-phosphate 3-epimerase activity"/>
    <property type="evidence" value="ECO:0007669"/>
    <property type="project" value="UniProtKB-EC"/>
</dbReference>
<dbReference type="GO" id="GO:0005975">
    <property type="term" value="P:carbohydrate metabolic process"/>
    <property type="evidence" value="ECO:0007669"/>
    <property type="project" value="InterPro"/>
</dbReference>
<comment type="cofactor">
    <cofactor evidence="4">
        <name>Zn(2+)</name>
        <dbReference type="ChEBI" id="CHEBI:29105"/>
    </cofactor>
</comment>
<sequence>MTSSISITEHQPPTVSLFLQQQNNTRRHIERPIRVWPFAMECLAETEAETDTAETTEDQPGNSESLTAATATSLQPVANVKKDCYIKQASPKSGQSSKQSLDGTKKIVEAEAVGCAPFFGVKHYLNNFYGITDGDTDAKIVRIIEPMASVSVVKVTKSSVRRRIVSGKTKYCGLTSKEEGAIEAATMSGHTLPCCKIGPSILCADLSCLADECRKMIHSGADYLHLDVMDGNFVPNLTFGHPIVKCLRPKMPDIYFDMHMMVQNPEKWVESMADAGANQYTFHIEACEDIPALCRKIQESGMRVGVGLKPGTPVETILPYSDLFDVVLIMTVEPGFGGQSFMEDMMSKVQYLRTNFPYLDIEVDGGVGPNTIDAVAEAGANMIVSGTAITGASDPSQVIALLRNSVENAIQKSQLER</sequence>
<evidence type="ECO:0000256" key="6">
    <source>
        <dbReference type="ARBA" id="ARBA00005016"/>
    </source>
</evidence>
<evidence type="ECO:0000256" key="12">
    <source>
        <dbReference type="ARBA" id="ARBA00023235"/>
    </source>
</evidence>
<dbReference type="PANTHER" id="PTHR11749">
    <property type="entry name" value="RIBULOSE-5-PHOSPHATE-3-EPIMERASE"/>
    <property type="match status" value="1"/>
</dbReference>
<dbReference type="FunFam" id="3.20.20.70:FF:000074">
    <property type="entry name" value="Ribulose-phosphate 3-epimerase"/>
    <property type="match status" value="1"/>
</dbReference>
<dbReference type="PROSITE" id="PS01086">
    <property type="entry name" value="RIBUL_P_3_EPIMER_2"/>
    <property type="match status" value="1"/>
</dbReference>
<comment type="cofactor">
    <cofactor evidence="3">
        <name>Co(2+)</name>
        <dbReference type="ChEBI" id="CHEBI:48828"/>
    </cofactor>
</comment>
<dbReference type="InterPro" id="IPR026019">
    <property type="entry name" value="Ribul_P_3_epim"/>
</dbReference>
<dbReference type="AlphaFoldDB" id="A0A4Y7MB19"/>
<dbReference type="InterPro" id="IPR000056">
    <property type="entry name" value="Ribul_P_3_epim-like"/>
</dbReference>
<dbReference type="NCBIfam" id="NF004076">
    <property type="entry name" value="PRK05581.1-4"/>
    <property type="match status" value="1"/>
</dbReference>
<comment type="cofactor">
    <cofactor evidence="2">
        <name>Mn(2+)</name>
        <dbReference type="ChEBI" id="CHEBI:29035"/>
    </cofactor>
</comment>
<proteinExistence type="evidence at transcript level"/>
<evidence type="ECO:0000256" key="14">
    <source>
        <dbReference type="SAM" id="MobiDB-lite"/>
    </source>
</evidence>
<keyword evidence="12" id="KW-0413">Isomerase</keyword>
<gene>
    <name evidence="15" type="primary">EOG090X0CAY</name>
</gene>
<dbReference type="Gene3D" id="3.20.20.70">
    <property type="entry name" value="Aldolase class I"/>
    <property type="match status" value="1"/>
</dbReference>
<comment type="cofactor">
    <cofactor evidence="5">
        <name>Fe(2+)</name>
        <dbReference type="ChEBI" id="CHEBI:29033"/>
    </cofactor>
</comment>
<evidence type="ECO:0000256" key="7">
    <source>
        <dbReference type="ARBA" id="ARBA00009541"/>
    </source>
</evidence>
<dbReference type="Pfam" id="PF00834">
    <property type="entry name" value="Ribul_P_3_epim"/>
    <property type="match status" value="1"/>
</dbReference>
<dbReference type="HAMAP" id="MF_02227">
    <property type="entry name" value="RPE"/>
    <property type="match status" value="1"/>
</dbReference>
<evidence type="ECO:0000256" key="5">
    <source>
        <dbReference type="ARBA" id="ARBA00001954"/>
    </source>
</evidence>
<name>A0A4Y7MB19_9CRUS</name>
<accession>A0A4Y7MB19</accession>
<dbReference type="GO" id="GO:0006098">
    <property type="term" value="P:pentose-phosphate shunt"/>
    <property type="evidence" value="ECO:0007669"/>
    <property type="project" value="InterPro"/>
</dbReference>
<dbReference type="EMBL" id="LR007603">
    <property type="protein sequence ID" value="SVE77222.1"/>
    <property type="molecule type" value="mRNA"/>
</dbReference>
<dbReference type="InterPro" id="IPR011060">
    <property type="entry name" value="RibuloseP-bd_barrel"/>
</dbReference>
<comment type="similarity">
    <text evidence="7">Belongs to the ribulose-phosphate 3-epimerase family.</text>
</comment>
<feature type="compositionally biased region" description="Polar residues" evidence="14">
    <location>
        <begin position="59"/>
        <end position="72"/>
    </location>
</feature>
<evidence type="ECO:0000256" key="1">
    <source>
        <dbReference type="ARBA" id="ARBA00001782"/>
    </source>
</evidence>
<dbReference type="GO" id="GO:0046872">
    <property type="term" value="F:metal ion binding"/>
    <property type="evidence" value="ECO:0007669"/>
    <property type="project" value="UniProtKB-KW"/>
</dbReference>
<dbReference type="PROSITE" id="PS01085">
    <property type="entry name" value="RIBUL_P_3_EPIMER_1"/>
    <property type="match status" value="1"/>
</dbReference>
<feature type="compositionally biased region" description="Acidic residues" evidence="14">
    <location>
        <begin position="47"/>
        <end position="57"/>
    </location>
</feature>
<comment type="catalytic activity">
    <reaction evidence="1">
        <text>D-ribulose 5-phosphate = D-xylulose 5-phosphate</text>
        <dbReference type="Rhea" id="RHEA:13677"/>
        <dbReference type="ChEBI" id="CHEBI:57737"/>
        <dbReference type="ChEBI" id="CHEBI:58121"/>
        <dbReference type="EC" id="5.1.3.1"/>
    </reaction>
</comment>
<feature type="region of interest" description="Disordered" evidence="14">
    <location>
        <begin position="47"/>
        <end position="72"/>
    </location>
</feature>
<evidence type="ECO:0000256" key="8">
    <source>
        <dbReference type="ARBA" id="ARBA00013188"/>
    </source>
</evidence>
<evidence type="ECO:0000256" key="11">
    <source>
        <dbReference type="ARBA" id="ARBA00022833"/>
    </source>
</evidence>
<dbReference type="NCBIfam" id="TIGR01163">
    <property type="entry name" value="rpe"/>
    <property type="match status" value="1"/>
</dbReference>
<evidence type="ECO:0000256" key="13">
    <source>
        <dbReference type="ARBA" id="ARBA00029933"/>
    </source>
</evidence>
<dbReference type="InterPro" id="IPR013785">
    <property type="entry name" value="Aldolase_TIM"/>
</dbReference>
<dbReference type="SUPFAM" id="SSF51366">
    <property type="entry name" value="Ribulose-phoshate binding barrel"/>
    <property type="match status" value="1"/>
</dbReference>
<keyword evidence="11" id="KW-0862">Zinc</keyword>
<evidence type="ECO:0000256" key="9">
    <source>
        <dbReference type="ARBA" id="ARBA00013920"/>
    </source>
</evidence>
<keyword evidence="10" id="KW-0479">Metal-binding</keyword>